<dbReference type="KEGG" id="blac:94344358"/>
<protein>
    <submittedName>
        <fullName evidence="1">Uncharacterized protein</fullName>
    </submittedName>
</protein>
<accession>A0A976NYY9</accession>
<dbReference type="Proteomes" id="UP000294530">
    <property type="component" value="Unassembled WGS sequence"/>
</dbReference>
<dbReference type="EMBL" id="SHOA02000001">
    <property type="protein sequence ID" value="TDH73118.1"/>
    <property type="molecule type" value="Genomic_DNA"/>
</dbReference>
<name>A0A976NYY9_BRELC</name>
<dbReference type="AlphaFoldDB" id="A0A976NYY9"/>
<comment type="caution">
    <text evidence="1">The sequence shown here is derived from an EMBL/GenBank/DDBJ whole genome shotgun (WGS) entry which is preliminary data.</text>
</comment>
<keyword evidence="2" id="KW-1185">Reference proteome</keyword>
<sequence>MEFTFQVPAGTNNNSRHSPRKLQSWATALLLSSPSLSIGSTMDMKPELALRHAPCFVKDFEWAFPGDGHVEGTPRQESNVQ</sequence>
<reference evidence="1 2" key="1">
    <citation type="journal article" date="2021" name="Genome Biol.">
        <title>AFLAP: assembly-free linkage analysis pipeline using k-mers from genome sequencing data.</title>
        <authorList>
            <person name="Fletcher K."/>
            <person name="Zhang L."/>
            <person name="Gil J."/>
            <person name="Han R."/>
            <person name="Cavanaugh K."/>
            <person name="Michelmore R."/>
        </authorList>
    </citation>
    <scope>NUCLEOTIDE SEQUENCE [LARGE SCALE GENOMIC DNA]</scope>
    <source>
        <strain evidence="1 2">SF5</strain>
    </source>
</reference>
<gene>
    <name evidence="1" type="ORF">CCR75_000580</name>
</gene>
<evidence type="ECO:0000313" key="2">
    <source>
        <dbReference type="Proteomes" id="UP000294530"/>
    </source>
</evidence>
<dbReference type="RefSeq" id="XP_067822617.1">
    <property type="nucleotide sequence ID" value="XM_067958687.1"/>
</dbReference>
<evidence type="ECO:0000313" key="1">
    <source>
        <dbReference type="EMBL" id="TDH73118.1"/>
    </source>
</evidence>
<dbReference type="GeneID" id="94344358"/>
<organism evidence="1 2">
    <name type="scientific">Bremia lactucae</name>
    <name type="common">Lettuce downy mildew</name>
    <dbReference type="NCBI Taxonomy" id="4779"/>
    <lineage>
        <taxon>Eukaryota</taxon>
        <taxon>Sar</taxon>
        <taxon>Stramenopiles</taxon>
        <taxon>Oomycota</taxon>
        <taxon>Peronosporomycetes</taxon>
        <taxon>Peronosporales</taxon>
        <taxon>Peronosporaceae</taxon>
        <taxon>Bremia</taxon>
    </lineage>
</organism>
<proteinExistence type="predicted"/>